<evidence type="ECO:0000313" key="8">
    <source>
        <dbReference type="EMBL" id="TRM64024.1"/>
    </source>
</evidence>
<evidence type="ECO:0000259" key="7">
    <source>
        <dbReference type="PROSITE" id="PS50048"/>
    </source>
</evidence>
<feature type="region of interest" description="Disordered" evidence="6">
    <location>
        <begin position="1"/>
        <end position="54"/>
    </location>
</feature>
<dbReference type="STRING" id="97359.A0A550CGX2"/>
<feature type="compositionally biased region" description="Polar residues" evidence="6">
    <location>
        <begin position="199"/>
        <end position="211"/>
    </location>
</feature>
<dbReference type="Gene3D" id="4.10.240.10">
    <property type="entry name" value="Zn(2)-C6 fungal-type DNA-binding domain"/>
    <property type="match status" value="1"/>
</dbReference>
<dbReference type="SMART" id="SM00066">
    <property type="entry name" value="GAL4"/>
    <property type="match status" value="1"/>
</dbReference>
<dbReference type="AlphaFoldDB" id="A0A550CGX2"/>
<dbReference type="CDD" id="cd00067">
    <property type="entry name" value="GAL4"/>
    <property type="match status" value="1"/>
</dbReference>
<dbReference type="GO" id="GO:0008270">
    <property type="term" value="F:zinc ion binding"/>
    <property type="evidence" value="ECO:0007669"/>
    <property type="project" value="InterPro"/>
</dbReference>
<dbReference type="PANTHER" id="PTHR47338:SF10">
    <property type="entry name" value="TRANSCRIPTION FACTOR DOMAIN-CONTAINING PROTEIN-RELATED"/>
    <property type="match status" value="1"/>
</dbReference>
<keyword evidence="9" id="KW-1185">Reference proteome</keyword>
<evidence type="ECO:0000256" key="2">
    <source>
        <dbReference type="ARBA" id="ARBA00022723"/>
    </source>
</evidence>
<reference evidence="8 9" key="1">
    <citation type="journal article" date="2019" name="New Phytol.">
        <title>Comparative genomics reveals unique wood-decay strategies and fruiting body development in the Schizophyllaceae.</title>
        <authorList>
            <person name="Almasi E."/>
            <person name="Sahu N."/>
            <person name="Krizsan K."/>
            <person name="Balint B."/>
            <person name="Kovacs G.M."/>
            <person name="Kiss B."/>
            <person name="Cseklye J."/>
            <person name="Drula E."/>
            <person name="Henrissat B."/>
            <person name="Nagy I."/>
            <person name="Chovatia M."/>
            <person name="Adam C."/>
            <person name="LaButti K."/>
            <person name="Lipzen A."/>
            <person name="Riley R."/>
            <person name="Grigoriev I.V."/>
            <person name="Nagy L.G."/>
        </authorList>
    </citation>
    <scope>NUCLEOTIDE SEQUENCE [LARGE SCALE GENOMIC DNA]</scope>
    <source>
        <strain evidence="8 9">NL-1724</strain>
    </source>
</reference>
<evidence type="ECO:0000256" key="4">
    <source>
        <dbReference type="ARBA" id="ARBA00023163"/>
    </source>
</evidence>
<dbReference type="Pfam" id="PF00172">
    <property type="entry name" value="Zn_clus"/>
    <property type="match status" value="1"/>
</dbReference>
<comment type="subcellular location">
    <subcellularLocation>
        <location evidence="1">Nucleus</location>
    </subcellularLocation>
</comment>
<dbReference type="GO" id="GO:0000981">
    <property type="term" value="F:DNA-binding transcription factor activity, RNA polymerase II-specific"/>
    <property type="evidence" value="ECO:0007669"/>
    <property type="project" value="InterPro"/>
</dbReference>
<feature type="compositionally biased region" description="Basic residues" evidence="6">
    <location>
        <begin position="91"/>
        <end position="105"/>
    </location>
</feature>
<dbReference type="PROSITE" id="PS00463">
    <property type="entry name" value="ZN2_CY6_FUNGAL_1"/>
    <property type="match status" value="1"/>
</dbReference>
<dbReference type="GO" id="GO:0005634">
    <property type="term" value="C:nucleus"/>
    <property type="evidence" value="ECO:0007669"/>
    <property type="project" value="UniProtKB-SubCell"/>
</dbReference>
<dbReference type="EMBL" id="VDMD01000008">
    <property type="protein sequence ID" value="TRM64024.1"/>
    <property type="molecule type" value="Genomic_DNA"/>
</dbReference>
<organism evidence="8 9">
    <name type="scientific">Schizophyllum amplum</name>
    <dbReference type="NCBI Taxonomy" id="97359"/>
    <lineage>
        <taxon>Eukaryota</taxon>
        <taxon>Fungi</taxon>
        <taxon>Dikarya</taxon>
        <taxon>Basidiomycota</taxon>
        <taxon>Agaricomycotina</taxon>
        <taxon>Agaricomycetes</taxon>
        <taxon>Agaricomycetidae</taxon>
        <taxon>Agaricales</taxon>
        <taxon>Schizophyllaceae</taxon>
        <taxon>Schizophyllum</taxon>
    </lineage>
</organism>
<name>A0A550CGX2_9AGAR</name>
<evidence type="ECO:0000256" key="5">
    <source>
        <dbReference type="ARBA" id="ARBA00023242"/>
    </source>
</evidence>
<proteinExistence type="predicted"/>
<protein>
    <recommendedName>
        <fullName evidence="7">Zn(2)-C6 fungal-type domain-containing protein</fullName>
    </recommendedName>
</protein>
<evidence type="ECO:0000256" key="1">
    <source>
        <dbReference type="ARBA" id="ARBA00004123"/>
    </source>
</evidence>
<dbReference type="SUPFAM" id="SSF57701">
    <property type="entry name" value="Zn2/Cys6 DNA-binding domain"/>
    <property type="match status" value="1"/>
</dbReference>
<keyword evidence="4" id="KW-0804">Transcription</keyword>
<dbReference type="Proteomes" id="UP000320762">
    <property type="component" value="Unassembled WGS sequence"/>
</dbReference>
<dbReference type="InterPro" id="IPR036864">
    <property type="entry name" value="Zn2-C6_fun-type_DNA-bd_sf"/>
</dbReference>
<sequence length="211" mass="23104">MPLTQGAQLETVRLEERADVQEGSSSQSPNPPSPASNKQPEKPKPRRRAVGTAGHIACDFCRQRKLRCTGAKPKCKACEDRAQECSYVPNLRRRGPGKNRGSNRRNLRDETGERESTPPQYSALRWPEATSRRALTPAARDRPDMSSTPALGAARRTDDALSRSSPPKNPMNGDSFRTIHNFAGGDPHANSASDVEPSANHQPASSMKRQP</sequence>
<feature type="compositionally biased region" description="Basic and acidic residues" evidence="6">
    <location>
        <begin position="106"/>
        <end position="116"/>
    </location>
</feature>
<feature type="region of interest" description="Disordered" evidence="6">
    <location>
        <begin position="86"/>
        <end position="211"/>
    </location>
</feature>
<accession>A0A550CGX2</accession>
<dbReference type="InterPro" id="IPR001138">
    <property type="entry name" value="Zn2Cys6_DnaBD"/>
</dbReference>
<dbReference type="PANTHER" id="PTHR47338">
    <property type="entry name" value="ZN(II)2CYS6 TRANSCRIPTION FACTOR (EUROFUNG)-RELATED"/>
    <property type="match status" value="1"/>
</dbReference>
<dbReference type="PROSITE" id="PS50048">
    <property type="entry name" value="ZN2_CY6_FUNGAL_2"/>
    <property type="match status" value="1"/>
</dbReference>
<dbReference type="OrthoDB" id="2947584at2759"/>
<evidence type="ECO:0000256" key="3">
    <source>
        <dbReference type="ARBA" id="ARBA00023015"/>
    </source>
</evidence>
<keyword evidence="5" id="KW-0539">Nucleus</keyword>
<keyword evidence="3" id="KW-0805">Transcription regulation</keyword>
<dbReference type="InterPro" id="IPR050815">
    <property type="entry name" value="TF_fung"/>
</dbReference>
<gene>
    <name evidence="8" type="ORF">BD626DRAFT_493530</name>
</gene>
<comment type="caution">
    <text evidence="8">The sequence shown here is derived from an EMBL/GenBank/DDBJ whole genome shotgun (WGS) entry which is preliminary data.</text>
</comment>
<evidence type="ECO:0000256" key="6">
    <source>
        <dbReference type="SAM" id="MobiDB-lite"/>
    </source>
</evidence>
<keyword evidence="2" id="KW-0479">Metal-binding</keyword>
<evidence type="ECO:0000313" key="9">
    <source>
        <dbReference type="Proteomes" id="UP000320762"/>
    </source>
</evidence>
<feature type="domain" description="Zn(2)-C6 fungal-type" evidence="7">
    <location>
        <begin position="57"/>
        <end position="87"/>
    </location>
</feature>